<organism evidence="3 4">
    <name type="scientific">Actinacidiphila polyblastidii</name>
    <dbReference type="NCBI Taxonomy" id="3110430"/>
    <lineage>
        <taxon>Bacteria</taxon>
        <taxon>Bacillati</taxon>
        <taxon>Actinomycetota</taxon>
        <taxon>Actinomycetes</taxon>
        <taxon>Kitasatosporales</taxon>
        <taxon>Streptomycetaceae</taxon>
        <taxon>Actinacidiphila</taxon>
    </lineage>
</organism>
<evidence type="ECO:0000313" key="3">
    <source>
        <dbReference type="EMBL" id="MEE4546858.1"/>
    </source>
</evidence>
<feature type="compositionally biased region" description="Gly residues" evidence="2">
    <location>
        <begin position="80"/>
        <end position="91"/>
    </location>
</feature>
<protein>
    <submittedName>
        <fullName evidence="3">Class F sortase</fullName>
    </submittedName>
</protein>
<dbReference type="InterPro" id="IPR023365">
    <property type="entry name" value="Sortase_dom-sf"/>
</dbReference>
<keyword evidence="1" id="KW-0378">Hydrolase</keyword>
<feature type="compositionally biased region" description="Low complexity" evidence="2">
    <location>
        <begin position="50"/>
        <end position="79"/>
    </location>
</feature>
<keyword evidence="4" id="KW-1185">Reference proteome</keyword>
<dbReference type="Gene3D" id="2.40.260.10">
    <property type="entry name" value="Sortase"/>
    <property type="match status" value="1"/>
</dbReference>
<dbReference type="InterPro" id="IPR042001">
    <property type="entry name" value="Sortase_F"/>
</dbReference>
<evidence type="ECO:0000313" key="4">
    <source>
        <dbReference type="Proteomes" id="UP001344658"/>
    </source>
</evidence>
<feature type="compositionally biased region" description="Pro residues" evidence="2">
    <location>
        <begin position="7"/>
        <end position="19"/>
    </location>
</feature>
<dbReference type="EMBL" id="JAZEWV010000055">
    <property type="protein sequence ID" value="MEE4546858.1"/>
    <property type="molecule type" value="Genomic_DNA"/>
</dbReference>
<feature type="region of interest" description="Disordered" evidence="2">
    <location>
        <begin position="50"/>
        <end position="92"/>
    </location>
</feature>
<gene>
    <name evidence="3" type="ORF">V2S66_33445</name>
</gene>
<dbReference type="NCBIfam" id="NF033748">
    <property type="entry name" value="class_F_sortase"/>
    <property type="match status" value="1"/>
</dbReference>
<dbReference type="InterPro" id="IPR005754">
    <property type="entry name" value="Sortase"/>
</dbReference>
<dbReference type="CDD" id="cd05829">
    <property type="entry name" value="Sortase_F"/>
    <property type="match status" value="1"/>
</dbReference>
<comment type="caution">
    <text evidence="3">The sequence shown here is derived from an EMBL/GenBank/DDBJ whole genome shotgun (WGS) entry which is preliminary data.</text>
</comment>
<dbReference type="Proteomes" id="UP001344658">
    <property type="component" value="Unassembled WGS sequence"/>
</dbReference>
<evidence type="ECO:0000256" key="1">
    <source>
        <dbReference type="ARBA" id="ARBA00022801"/>
    </source>
</evidence>
<sequence>MSCVHDPVPPVPLLAPPPGRPRRPGRARGLRRLGPAVLVLVAVAGCAPGTGDRAGSAGSTSASSTAPTAPPAAVHAGAPSPGGTGTGGSAGGTVAPPAKITIASVGISSPLMRLGLNADGTVEVPPADQGMTAGWYSGGPAPGAVGPAVIIGHNDTRYGRAVFHDLRKIAKGADITVTDDRGRAEHFTVTGTRSVSKKSFPTQQVYGATSDRALRLITCDGSFDADGHPVNNLIVYATLDR</sequence>
<proteinExistence type="predicted"/>
<reference evidence="3 4" key="1">
    <citation type="submission" date="2023-12" db="EMBL/GenBank/DDBJ databases">
        <title>Streptomyces sp. V4-01.</title>
        <authorList>
            <person name="Somphong A."/>
            <person name="Phongsopitanun W."/>
        </authorList>
    </citation>
    <scope>NUCLEOTIDE SEQUENCE [LARGE SCALE GENOMIC DNA]</scope>
    <source>
        <strain evidence="3 4">V4-01</strain>
    </source>
</reference>
<evidence type="ECO:0000256" key="2">
    <source>
        <dbReference type="SAM" id="MobiDB-lite"/>
    </source>
</evidence>
<name>A0ABU7PLZ9_9ACTN</name>
<accession>A0ABU7PLZ9</accession>
<feature type="region of interest" description="Disordered" evidence="2">
    <location>
        <begin position="1"/>
        <end position="28"/>
    </location>
</feature>
<dbReference type="Pfam" id="PF04203">
    <property type="entry name" value="Sortase"/>
    <property type="match status" value="1"/>
</dbReference>
<dbReference type="SUPFAM" id="SSF63817">
    <property type="entry name" value="Sortase"/>
    <property type="match status" value="1"/>
</dbReference>